<evidence type="ECO:0000256" key="3">
    <source>
        <dbReference type="SAM" id="SignalP"/>
    </source>
</evidence>
<proteinExistence type="predicted"/>
<evidence type="ECO:0000313" key="4">
    <source>
        <dbReference type="EMBL" id="KAE8712254.1"/>
    </source>
</evidence>
<dbReference type="GO" id="GO:0009451">
    <property type="term" value="P:RNA modification"/>
    <property type="evidence" value="ECO:0007669"/>
    <property type="project" value="InterPro"/>
</dbReference>
<dbReference type="PANTHER" id="PTHR47926">
    <property type="entry name" value="PENTATRICOPEPTIDE REPEAT-CONTAINING PROTEIN"/>
    <property type="match status" value="1"/>
</dbReference>
<evidence type="ECO:0000256" key="2">
    <source>
        <dbReference type="PROSITE-ProRule" id="PRU00708"/>
    </source>
</evidence>
<organism evidence="4 5">
    <name type="scientific">Hibiscus syriacus</name>
    <name type="common">Rose of Sharon</name>
    <dbReference type="NCBI Taxonomy" id="106335"/>
    <lineage>
        <taxon>Eukaryota</taxon>
        <taxon>Viridiplantae</taxon>
        <taxon>Streptophyta</taxon>
        <taxon>Embryophyta</taxon>
        <taxon>Tracheophyta</taxon>
        <taxon>Spermatophyta</taxon>
        <taxon>Magnoliopsida</taxon>
        <taxon>eudicotyledons</taxon>
        <taxon>Gunneridae</taxon>
        <taxon>Pentapetalae</taxon>
        <taxon>rosids</taxon>
        <taxon>malvids</taxon>
        <taxon>Malvales</taxon>
        <taxon>Malvaceae</taxon>
        <taxon>Malvoideae</taxon>
        <taxon>Hibiscus</taxon>
    </lineage>
</organism>
<gene>
    <name evidence="4" type="ORF">F3Y22_tig00110258pilonHSYRG00023</name>
</gene>
<dbReference type="NCBIfam" id="TIGR00756">
    <property type="entry name" value="PPR"/>
    <property type="match status" value="1"/>
</dbReference>
<evidence type="ECO:0000313" key="5">
    <source>
        <dbReference type="Proteomes" id="UP000436088"/>
    </source>
</evidence>
<dbReference type="EMBL" id="VEPZ02000898">
    <property type="protein sequence ID" value="KAE8712254.1"/>
    <property type="molecule type" value="Genomic_DNA"/>
</dbReference>
<dbReference type="Proteomes" id="UP000436088">
    <property type="component" value="Unassembled WGS sequence"/>
</dbReference>
<feature type="repeat" description="PPR" evidence="2">
    <location>
        <begin position="93"/>
        <end position="127"/>
    </location>
</feature>
<keyword evidence="5" id="KW-1185">Reference proteome</keyword>
<feature type="signal peptide" evidence="3">
    <location>
        <begin position="1"/>
        <end position="22"/>
    </location>
</feature>
<dbReference type="InterPro" id="IPR011990">
    <property type="entry name" value="TPR-like_helical_dom_sf"/>
</dbReference>
<dbReference type="InterPro" id="IPR046960">
    <property type="entry name" value="PPR_At4g14850-like_plant"/>
</dbReference>
<reference evidence="4" key="1">
    <citation type="submission" date="2019-09" db="EMBL/GenBank/DDBJ databases">
        <title>Draft genome information of white flower Hibiscus syriacus.</title>
        <authorList>
            <person name="Kim Y.-M."/>
        </authorList>
    </citation>
    <scope>NUCLEOTIDE SEQUENCE [LARGE SCALE GENOMIC DNA]</scope>
    <source>
        <strain evidence="4">YM2019G1</strain>
    </source>
</reference>
<dbReference type="PANTHER" id="PTHR47926:SF481">
    <property type="entry name" value="TETRATRICOPEPTIDE-LIKE HELICAL DOMAIN SUPERFAMILY"/>
    <property type="match status" value="1"/>
</dbReference>
<comment type="caution">
    <text evidence="4">The sequence shown here is derived from an EMBL/GenBank/DDBJ whole genome shotgun (WGS) entry which is preliminary data.</text>
</comment>
<dbReference type="Gene3D" id="1.25.40.10">
    <property type="entry name" value="Tetratricopeptide repeat domain"/>
    <property type="match status" value="1"/>
</dbReference>
<dbReference type="Pfam" id="PF13041">
    <property type="entry name" value="PPR_2"/>
    <property type="match status" value="1"/>
</dbReference>
<name>A0A6A3B561_HIBSY</name>
<evidence type="ECO:0000256" key="1">
    <source>
        <dbReference type="ARBA" id="ARBA00022737"/>
    </source>
</evidence>
<dbReference type="InterPro" id="IPR002885">
    <property type="entry name" value="PPR_rpt"/>
</dbReference>
<dbReference type="PROSITE" id="PS51375">
    <property type="entry name" value="PPR"/>
    <property type="match status" value="1"/>
</dbReference>
<sequence length="289" mass="32895">MEKKHISMAHLLLIMCLPFVFGEQRDSLFALNDALASDPFNPQILEVHGELIEVIRETDEGLINLKHACLLREADLVLDDSNQSVFQKMESRDLVSWNAIIVGYVANGYWLRALDLFQELISANMFEPNSATHVSVLSAFAHLKDLQVGKVIHGYILRYSCLYAITSMSNALVSFYAKYNDIGAAYQTFMMIPRRDLVSWKSMIDVFAEFERKEASTLPIQVERKEASALPIQVERNEASALPIQVERKEASALPIQIERKEASTLLIQIERIDVSYFRFECSSFHQEG</sequence>
<dbReference type="GO" id="GO:0003723">
    <property type="term" value="F:RNA binding"/>
    <property type="evidence" value="ECO:0007669"/>
    <property type="project" value="InterPro"/>
</dbReference>
<accession>A0A6A3B561</accession>
<protein>
    <submittedName>
        <fullName evidence="4">Uncharacterized protein</fullName>
    </submittedName>
</protein>
<dbReference type="AlphaFoldDB" id="A0A6A3B561"/>
<keyword evidence="1" id="KW-0677">Repeat</keyword>
<keyword evidence="3" id="KW-0732">Signal</keyword>
<feature type="chain" id="PRO_5025591681" evidence="3">
    <location>
        <begin position="23"/>
        <end position="289"/>
    </location>
</feature>